<evidence type="ECO:0000313" key="2">
    <source>
        <dbReference type="Proteomes" id="UP000268350"/>
    </source>
</evidence>
<dbReference type="STRING" id="7266.A0A3B0KL31"/>
<proteinExistence type="predicted"/>
<accession>A0A3B0KL31</accession>
<dbReference type="AlphaFoldDB" id="A0A3B0KL31"/>
<sequence length="290" mass="32572">MFNVNTNFPEPEVNENHSNVGGEDDILGQRFSQFQEQKLVEKFCRDSHLLKIIEGTVAAFVEDYRRTRTPEKLLTPLLLRLDFVYTDLLTQAPSLLPLVVEEPLQFGQAVKYSVYGLVRNQLKVAGLKPIDIGQLHAQWRVVGLPFSASLLYDPAAHSLRLGLSLVQGILSAYTPAETLVLQSTWYCGSGCMRNALQTSATDAPLCPNCSRPMCEYQKLRVTETYRLLAILPSCTVQTPRSANRLHRPTIVRLRAYAYTCDLKLGAKYLITGHFDGSSNYDFEACHLKSE</sequence>
<reference evidence="2" key="1">
    <citation type="submission" date="2018-01" db="EMBL/GenBank/DDBJ databases">
        <authorList>
            <person name="Alioto T."/>
            <person name="Alioto T."/>
        </authorList>
    </citation>
    <scope>NUCLEOTIDE SEQUENCE [LARGE SCALE GENOMIC DNA]</scope>
</reference>
<keyword evidence="2" id="KW-1185">Reference proteome</keyword>
<dbReference type="EMBL" id="OUUW01000011">
    <property type="protein sequence ID" value="SPP86516.1"/>
    <property type="molecule type" value="Genomic_DNA"/>
</dbReference>
<organism evidence="1 2">
    <name type="scientific">Drosophila guanche</name>
    <name type="common">Fruit fly</name>
    <dbReference type="NCBI Taxonomy" id="7266"/>
    <lineage>
        <taxon>Eukaryota</taxon>
        <taxon>Metazoa</taxon>
        <taxon>Ecdysozoa</taxon>
        <taxon>Arthropoda</taxon>
        <taxon>Hexapoda</taxon>
        <taxon>Insecta</taxon>
        <taxon>Pterygota</taxon>
        <taxon>Neoptera</taxon>
        <taxon>Endopterygota</taxon>
        <taxon>Diptera</taxon>
        <taxon>Brachycera</taxon>
        <taxon>Muscomorpha</taxon>
        <taxon>Ephydroidea</taxon>
        <taxon>Drosophilidae</taxon>
        <taxon>Drosophila</taxon>
        <taxon>Sophophora</taxon>
    </lineage>
</organism>
<evidence type="ECO:0000313" key="1">
    <source>
        <dbReference type="EMBL" id="SPP86516.1"/>
    </source>
</evidence>
<dbReference type="Proteomes" id="UP000268350">
    <property type="component" value="Unassembled WGS sequence"/>
</dbReference>
<dbReference type="OMA" id="STWYCGS"/>
<protein>
    <submittedName>
        <fullName evidence="1">Uncharacterized protein</fullName>
    </submittedName>
</protein>
<gene>
    <name evidence="1" type="ORF">DGUA_6G008732</name>
</gene>
<name>A0A3B0KL31_DROGU</name>